<dbReference type="AlphaFoldDB" id="A0A0K8R8L7"/>
<name>A0A0K8R8L7_IXORI</name>
<dbReference type="InterPro" id="IPR002970">
    <property type="entry name" value="Tick_his-bd"/>
</dbReference>
<dbReference type="Gene3D" id="2.40.128.20">
    <property type="match status" value="1"/>
</dbReference>
<organism evidence="2">
    <name type="scientific">Ixodes ricinus</name>
    <name type="common">Common tick</name>
    <name type="synonym">Acarus ricinus</name>
    <dbReference type="NCBI Taxonomy" id="34613"/>
    <lineage>
        <taxon>Eukaryota</taxon>
        <taxon>Metazoa</taxon>
        <taxon>Ecdysozoa</taxon>
        <taxon>Arthropoda</taxon>
        <taxon>Chelicerata</taxon>
        <taxon>Arachnida</taxon>
        <taxon>Acari</taxon>
        <taxon>Parasitiformes</taxon>
        <taxon>Ixodida</taxon>
        <taxon>Ixodoidea</taxon>
        <taxon>Ixodidae</taxon>
        <taxon>Ixodinae</taxon>
        <taxon>Ixodes</taxon>
    </lineage>
</organism>
<proteinExistence type="evidence at transcript level"/>
<dbReference type="GO" id="GO:0043176">
    <property type="term" value="F:amine binding"/>
    <property type="evidence" value="ECO:0007669"/>
    <property type="project" value="InterPro"/>
</dbReference>
<dbReference type="SUPFAM" id="SSF50814">
    <property type="entry name" value="Lipocalins"/>
    <property type="match status" value="1"/>
</dbReference>
<accession>A0A0K8R8L7</accession>
<keyword evidence="1" id="KW-0732">Signal</keyword>
<dbReference type="GO" id="GO:0030682">
    <property type="term" value="P:symbiont-mediated perturbation of host defenses"/>
    <property type="evidence" value="ECO:0007669"/>
    <property type="project" value="InterPro"/>
</dbReference>
<protein>
    <submittedName>
        <fullName evidence="2">Putative salivary lipocalin</fullName>
    </submittedName>
</protein>
<dbReference type="EMBL" id="GADI01006306">
    <property type="protein sequence ID" value="JAA67502.1"/>
    <property type="molecule type" value="mRNA"/>
</dbReference>
<dbReference type="Pfam" id="PF02098">
    <property type="entry name" value="His_binding"/>
    <property type="match status" value="1"/>
</dbReference>
<sequence length="192" mass="21732">MAVRLSTLLCFIAAAIIQLPEAQSRTTTPPRYDAARELREQFDQKYYLMQRSQFTDTKMGNNAKCVSVLKLAPVFGESSITAQISIKQNRASDPTTNIVVKMTAHTPDLNPTKNMIRITKEATAELLYNQKLVFSDHISCRVLTYEYQGETYCQLWLIHSAVTGSIPRGCSDAYDQYCETKHNIFHAQCLPN</sequence>
<evidence type="ECO:0000256" key="1">
    <source>
        <dbReference type="SAM" id="SignalP"/>
    </source>
</evidence>
<feature type="signal peptide" evidence="1">
    <location>
        <begin position="1"/>
        <end position="24"/>
    </location>
</feature>
<reference evidence="2" key="1">
    <citation type="submission" date="2012-12" db="EMBL/GenBank/DDBJ databases">
        <title>Identification and characterization of a phenylalanine ammonia-lyase gene family in Isatis indigotica Fort.</title>
        <authorList>
            <person name="Liu Q."/>
            <person name="Chen J."/>
            <person name="Zhou X."/>
            <person name="Di P."/>
            <person name="Xiao Y."/>
            <person name="Xuan H."/>
            <person name="Zhang L."/>
            <person name="Chen W."/>
        </authorList>
    </citation>
    <scope>NUCLEOTIDE SEQUENCE</scope>
    <source>
        <tissue evidence="2">Salivary gland</tissue>
    </source>
</reference>
<evidence type="ECO:0000313" key="2">
    <source>
        <dbReference type="EMBL" id="JAA67502.1"/>
    </source>
</evidence>
<dbReference type="InterPro" id="IPR012674">
    <property type="entry name" value="Calycin"/>
</dbReference>
<feature type="chain" id="PRO_5005516832" evidence="1">
    <location>
        <begin position="25"/>
        <end position="192"/>
    </location>
</feature>